<dbReference type="Proteomes" id="UP001281614">
    <property type="component" value="Unassembled WGS sequence"/>
</dbReference>
<evidence type="ECO:0008006" key="3">
    <source>
        <dbReference type="Google" id="ProtNLM"/>
    </source>
</evidence>
<dbReference type="InterPro" id="IPR036869">
    <property type="entry name" value="J_dom_sf"/>
</dbReference>
<dbReference type="InterPro" id="IPR001623">
    <property type="entry name" value="DnaJ_domain"/>
</dbReference>
<proteinExistence type="predicted"/>
<reference evidence="1" key="1">
    <citation type="submission" date="2023-02" db="EMBL/GenBank/DDBJ databases">
        <title>Colletotrichum kahawae CIFC_Que2 genome sequencing and assembly.</title>
        <authorList>
            <person name="Baroncelli R."/>
        </authorList>
    </citation>
    <scope>NUCLEOTIDE SEQUENCE</scope>
    <source>
        <strain evidence="1">CIFC_Que2</strain>
    </source>
</reference>
<sequence length="68" mass="7990">MNDRRGRNSIRESKVIGITYNEIRKAYRQAGLHYHDDKIHQRAPGTQNAFSSMTQVNIARDFLLRLEM</sequence>
<accession>A0AAD9XWG6</accession>
<dbReference type="Gene3D" id="1.10.287.110">
    <property type="entry name" value="DnaJ domain"/>
    <property type="match status" value="1"/>
</dbReference>
<evidence type="ECO:0000313" key="2">
    <source>
        <dbReference type="Proteomes" id="UP001281614"/>
    </source>
</evidence>
<dbReference type="AlphaFoldDB" id="A0AAD9XWG6"/>
<evidence type="ECO:0000313" key="1">
    <source>
        <dbReference type="EMBL" id="KAK2729474.1"/>
    </source>
</evidence>
<dbReference type="EMBL" id="VYYT01000777">
    <property type="protein sequence ID" value="KAK2729474.1"/>
    <property type="molecule type" value="Genomic_DNA"/>
</dbReference>
<comment type="caution">
    <text evidence="1">The sequence shown here is derived from an EMBL/GenBank/DDBJ whole genome shotgun (WGS) entry which is preliminary data.</text>
</comment>
<dbReference type="CDD" id="cd06257">
    <property type="entry name" value="DnaJ"/>
    <property type="match status" value="1"/>
</dbReference>
<dbReference type="SUPFAM" id="SSF46565">
    <property type="entry name" value="Chaperone J-domain"/>
    <property type="match status" value="1"/>
</dbReference>
<gene>
    <name evidence="1" type="ORF">CKAH01_10157</name>
</gene>
<keyword evidence="2" id="KW-1185">Reference proteome</keyword>
<protein>
    <recommendedName>
        <fullName evidence="3">J domain-containing protein</fullName>
    </recommendedName>
</protein>
<name>A0AAD9XWG6_COLKA</name>
<organism evidence="1 2">
    <name type="scientific">Colletotrichum kahawae</name>
    <name type="common">Coffee berry disease fungus</name>
    <dbReference type="NCBI Taxonomy" id="34407"/>
    <lineage>
        <taxon>Eukaryota</taxon>
        <taxon>Fungi</taxon>
        <taxon>Dikarya</taxon>
        <taxon>Ascomycota</taxon>
        <taxon>Pezizomycotina</taxon>
        <taxon>Sordariomycetes</taxon>
        <taxon>Hypocreomycetidae</taxon>
        <taxon>Glomerellales</taxon>
        <taxon>Glomerellaceae</taxon>
        <taxon>Colletotrichum</taxon>
        <taxon>Colletotrichum gloeosporioides species complex</taxon>
    </lineage>
</organism>